<name>A0A3D8JSV0_9BURK</name>
<feature type="region of interest" description="Disordered" evidence="1">
    <location>
        <begin position="43"/>
        <end position="133"/>
    </location>
</feature>
<protein>
    <submittedName>
        <fullName evidence="2">Uncharacterized protein</fullName>
    </submittedName>
</protein>
<sequence length="133" mass="14843">MPNGKEGKHFFDLFVVQCSMRIAGALPMRPMVARPVRARIGVTHPTCPKRTRVSEKAKKASEFVNRPTGRTTRIEPSTMHAGTPLDPPARRALTTDTPCRIQSRFSRRRLPTATPPCARPFFGNSSGSSRKWN</sequence>
<proteinExistence type="predicted"/>
<evidence type="ECO:0000313" key="2">
    <source>
        <dbReference type="EMBL" id="RDU96209.1"/>
    </source>
</evidence>
<comment type="caution">
    <text evidence="2">The sequence shown here is derived from an EMBL/GenBank/DDBJ whole genome shotgun (WGS) entry which is preliminary data.</text>
</comment>
<gene>
    <name evidence="2" type="ORF">DWV00_24145</name>
</gene>
<dbReference type="AlphaFoldDB" id="A0A3D8JSV0"/>
<keyword evidence="3" id="KW-1185">Reference proteome</keyword>
<organism evidence="2 3">
    <name type="scientific">Trinickia dinghuensis</name>
    <dbReference type="NCBI Taxonomy" id="2291023"/>
    <lineage>
        <taxon>Bacteria</taxon>
        <taxon>Pseudomonadati</taxon>
        <taxon>Pseudomonadota</taxon>
        <taxon>Betaproteobacteria</taxon>
        <taxon>Burkholderiales</taxon>
        <taxon>Burkholderiaceae</taxon>
        <taxon>Trinickia</taxon>
    </lineage>
</organism>
<evidence type="ECO:0000313" key="3">
    <source>
        <dbReference type="Proteomes" id="UP000256838"/>
    </source>
</evidence>
<accession>A0A3D8JSV0</accession>
<dbReference type="Proteomes" id="UP000256838">
    <property type="component" value="Unassembled WGS sequence"/>
</dbReference>
<feature type="compositionally biased region" description="Polar residues" evidence="1">
    <location>
        <begin position="123"/>
        <end position="133"/>
    </location>
</feature>
<reference evidence="2 3" key="1">
    <citation type="submission" date="2018-08" db="EMBL/GenBank/DDBJ databases">
        <title>Paraburkholderia sp. DHOM06 isolated from forest soil.</title>
        <authorList>
            <person name="Gao Z.-H."/>
            <person name="Qiu L.-H."/>
        </authorList>
    </citation>
    <scope>NUCLEOTIDE SEQUENCE [LARGE SCALE GENOMIC DNA]</scope>
    <source>
        <strain evidence="2 3">DHOM06</strain>
    </source>
</reference>
<dbReference type="EMBL" id="QRGA01000015">
    <property type="protein sequence ID" value="RDU96209.1"/>
    <property type="molecule type" value="Genomic_DNA"/>
</dbReference>
<feature type="compositionally biased region" description="Basic and acidic residues" evidence="1">
    <location>
        <begin position="52"/>
        <end position="61"/>
    </location>
</feature>
<evidence type="ECO:0000256" key="1">
    <source>
        <dbReference type="SAM" id="MobiDB-lite"/>
    </source>
</evidence>